<dbReference type="SUPFAM" id="SSF55785">
    <property type="entry name" value="PYP-like sensor domain (PAS domain)"/>
    <property type="match status" value="1"/>
</dbReference>
<dbReference type="PANTHER" id="PTHR45138:SF9">
    <property type="entry name" value="DIGUANYLATE CYCLASE DGCM-RELATED"/>
    <property type="match status" value="1"/>
</dbReference>
<evidence type="ECO:0000256" key="10">
    <source>
        <dbReference type="SAM" id="Coils"/>
    </source>
</evidence>
<feature type="domain" description="PAS" evidence="12">
    <location>
        <begin position="395"/>
        <end position="442"/>
    </location>
</feature>
<evidence type="ECO:0000313" key="16">
    <source>
        <dbReference type="Proteomes" id="UP001154240"/>
    </source>
</evidence>
<comment type="caution">
    <text evidence="15">The sequence shown here is derived from an EMBL/GenBank/DDBJ whole genome shotgun (WGS) entry which is preliminary data.</text>
</comment>
<dbReference type="SMART" id="SM00091">
    <property type="entry name" value="PAS"/>
    <property type="match status" value="1"/>
</dbReference>
<name>A0A9X4MHE0_9BACT</name>
<feature type="transmembrane region" description="Helical" evidence="11">
    <location>
        <begin position="306"/>
        <end position="328"/>
    </location>
</feature>
<sequence length="688" mass="78000">MADDLKKPFFPRQINFATLVLGFLLLFSFAPLTAFSFFTLNGILAQLNAIEENAELHFMKDELHHLETRIEHYQQMVDFVSQLPAVMEILDHGKSRAGSIDRETAFLRYTGVLNRAFARNSDVVHIHVLDRNSVVRFSLSRIPGSTKYQQEQNPALTVDPESVKKTLAMHDKGFLLVPLHQNQQAEPHQPDHQLLIRIFSPIRAEEETIGAYIADIDMGVLTQLFPQIRWVLDDGCYLAEAKGNPTAFQDFPGLKQIFASKKTAIWNIADQKMAWIPFLPGENDTVSLWAGKRVDLASVQTARKKIMLTIAVTLALLLTVSLLLSFFFSKYVRRLSGQFLACLEEALLRQKQSMCGRNTRVLELAAFSDKLDSLLSRYGAMEEERKAAQNKLQESEDIFRVVFNSVQSAVILIDDQDTVRFFNPAAERIFGYTSEEILGQKLHRLVVVEEMQQAAHEGLAEFWQTGHGPILDKSRELVARKKDGRIFPAEVFVARVKKDDAYWAVGAVMDITDRKVKEEKLVMLATMDGLTGVFNRRHFLLLAEQEAARSKRYNKDLFFLMFDLDLFKEINDTFGHETGDRVLQDFAAICTEGLRRADIFGRMGGEEFAAIVVEANEEEAMAVAERIRKNFAEKTISRDETERHLSVSIGISRLDPEAGSLEAAYAHADKALYEAKEQGRNRVVMASR</sequence>
<dbReference type="Proteomes" id="UP001154240">
    <property type="component" value="Unassembled WGS sequence"/>
</dbReference>
<dbReference type="InterPro" id="IPR000700">
    <property type="entry name" value="PAS-assoc_C"/>
</dbReference>
<dbReference type="Pfam" id="PF13426">
    <property type="entry name" value="PAS_9"/>
    <property type="match status" value="1"/>
</dbReference>
<dbReference type="AlphaFoldDB" id="A0A9X4MHE0"/>
<comment type="catalytic activity">
    <reaction evidence="9">
        <text>2 GTP = 3',3'-c-di-GMP + 2 diphosphate</text>
        <dbReference type="Rhea" id="RHEA:24898"/>
        <dbReference type="ChEBI" id="CHEBI:33019"/>
        <dbReference type="ChEBI" id="CHEBI:37565"/>
        <dbReference type="ChEBI" id="CHEBI:58805"/>
        <dbReference type="EC" id="2.7.7.65"/>
    </reaction>
</comment>
<protein>
    <recommendedName>
        <fullName evidence="2">diguanylate cyclase</fullName>
        <ecNumber evidence="2">2.7.7.65</ecNumber>
    </recommendedName>
</protein>
<evidence type="ECO:0000313" key="15">
    <source>
        <dbReference type="EMBL" id="MDG4475885.1"/>
    </source>
</evidence>
<dbReference type="NCBIfam" id="TIGR00229">
    <property type="entry name" value="sensory_box"/>
    <property type="match status" value="1"/>
</dbReference>
<dbReference type="GO" id="GO:0005524">
    <property type="term" value="F:ATP binding"/>
    <property type="evidence" value="ECO:0007669"/>
    <property type="project" value="UniProtKB-KW"/>
</dbReference>
<dbReference type="EC" id="2.7.7.65" evidence="2"/>
<keyword evidence="11" id="KW-1133">Transmembrane helix</keyword>
<evidence type="ECO:0000256" key="2">
    <source>
        <dbReference type="ARBA" id="ARBA00012528"/>
    </source>
</evidence>
<dbReference type="PROSITE" id="PS50112">
    <property type="entry name" value="PAS"/>
    <property type="match status" value="1"/>
</dbReference>
<keyword evidence="10" id="KW-0175">Coiled coil</keyword>
<keyword evidence="7" id="KW-0067">ATP-binding</keyword>
<keyword evidence="5" id="KW-0547">Nucleotide-binding</keyword>
<dbReference type="SUPFAM" id="SSF103190">
    <property type="entry name" value="Sensory domain-like"/>
    <property type="match status" value="1"/>
</dbReference>
<evidence type="ECO:0000256" key="1">
    <source>
        <dbReference type="ARBA" id="ARBA00004370"/>
    </source>
</evidence>
<organism evidence="15 16">
    <name type="scientific">Thiovibrio frasassiensis</name>
    <dbReference type="NCBI Taxonomy" id="2984131"/>
    <lineage>
        <taxon>Bacteria</taxon>
        <taxon>Pseudomonadati</taxon>
        <taxon>Thermodesulfobacteriota</taxon>
        <taxon>Desulfobulbia</taxon>
        <taxon>Desulfobulbales</taxon>
        <taxon>Thiovibrionaceae</taxon>
        <taxon>Thiovibrio</taxon>
    </lineage>
</organism>
<dbReference type="RefSeq" id="WP_307632859.1">
    <property type="nucleotide sequence ID" value="NZ_JAPHEH010000001.1"/>
</dbReference>
<dbReference type="CDD" id="cd00130">
    <property type="entry name" value="PAS"/>
    <property type="match status" value="1"/>
</dbReference>
<dbReference type="InterPro" id="IPR035965">
    <property type="entry name" value="PAS-like_dom_sf"/>
</dbReference>
<keyword evidence="11" id="KW-0472">Membrane</keyword>
<dbReference type="Gene3D" id="3.30.450.20">
    <property type="entry name" value="PAS domain"/>
    <property type="match status" value="1"/>
</dbReference>
<evidence type="ECO:0000259" key="13">
    <source>
        <dbReference type="PROSITE" id="PS50113"/>
    </source>
</evidence>
<dbReference type="CDD" id="cd01949">
    <property type="entry name" value="GGDEF"/>
    <property type="match status" value="1"/>
</dbReference>
<keyword evidence="16" id="KW-1185">Reference proteome</keyword>
<dbReference type="GO" id="GO:0052621">
    <property type="term" value="F:diguanylate cyclase activity"/>
    <property type="evidence" value="ECO:0007669"/>
    <property type="project" value="UniProtKB-EC"/>
</dbReference>
<dbReference type="InterPro" id="IPR000160">
    <property type="entry name" value="GGDEF_dom"/>
</dbReference>
<dbReference type="FunFam" id="3.30.70.270:FF:000001">
    <property type="entry name" value="Diguanylate cyclase domain protein"/>
    <property type="match status" value="1"/>
</dbReference>
<keyword evidence="4" id="KW-0808">Transferase</keyword>
<dbReference type="NCBIfam" id="TIGR00254">
    <property type="entry name" value="GGDEF"/>
    <property type="match status" value="1"/>
</dbReference>
<evidence type="ECO:0000256" key="6">
    <source>
        <dbReference type="ARBA" id="ARBA00022777"/>
    </source>
</evidence>
<evidence type="ECO:0000259" key="12">
    <source>
        <dbReference type="PROSITE" id="PS50112"/>
    </source>
</evidence>
<keyword evidence="3" id="KW-0597">Phosphoprotein</keyword>
<reference evidence="15" key="1">
    <citation type="journal article" date="2022" name="bioRxiv">
        <title>Thiovibrio frasassiensisgen. nov., sp. nov., an autotrophic, elemental sulfur disproportionating bacterium isolated from sulfidic karst sediment, and proposal of Thiovibrionaceae fam. nov.</title>
        <authorList>
            <person name="Aronson H."/>
            <person name="Thomas C."/>
            <person name="Bhattacharyya M."/>
            <person name="Eckstein S."/>
            <person name="Jensen S."/>
            <person name="Barco R."/>
            <person name="Macalady J."/>
            <person name="Amend J."/>
        </authorList>
    </citation>
    <scope>NUCLEOTIDE SEQUENCE</scope>
    <source>
        <strain evidence="15">RS19-109</strain>
    </source>
</reference>
<keyword evidence="8" id="KW-0902">Two-component regulatory system</keyword>
<dbReference type="InterPro" id="IPR029787">
    <property type="entry name" value="Nucleotide_cyclase"/>
</dbReference>
<evidence type="ECO:0000256" key="11">
    <source>
        <dbReference type="SAM" id="Phobius"/>
    </source>
</evidence>
<dbReference type="PROSITE" id="PS50113">
    <property type="entry name" value="PAC"/>
    <property type="match status" value="1"/>
</dbReference>
<evidence type="ECO:0000256" key="5">
    <source>
        <dbReference type="ARBA" id="ARBA00022741"/>
    </source>
</evidence>
<accession>A0A9X4MHE0</accession>
<dbReference type="SMART" id="SM00267">
    <property type="entry name" value="GGDEF"/>
    <property type="match status" value="1"/>
</dbReference>
<dbReference type="SUPFAM" id="SSF55073">
    <property type="entry name" value="Nucleotide cyclase"/>
    <property type="match status" value="1"/>
</dbReference>
<evidence type="ECO:0000256" key="8">
    <source>
        <dbReference type="ARBA" id="ARBA00023012"/>
    </source>
</evidence>
<dbReference type="InterPro" id="IPR000014">
    <property type="entry name" value="PAS"/>
</dbReference>
<dbReference type="GO" id="GO:0016020">
    <property type="term" value="C:membrane"/>
    <property type="evidence" value="ECO:0007669"/>
    <property type="project" value="UniProtKB-SubCell"/>
</dbReference>
<dbReference type="GO" id="GO:0000160">
    <property type="term" value="P:phosphorelay signal transduction system"/>
    <property type="evidence" value="ECO:0007669"/>
    <property type="project" value="UniProtKB-KW"/>
</dbReference>
<dbReference type="InterPro" id="IPR029151">
    <property type="entry name" value="Sensor-like_sf"/>
</dbReference>
<feature type="domain" description="GGDEF" evidence="14">
    <location>
        <begin position="555"/>
        <end position="688"/>
    </location>
</feature>
<evidence type="ECO:0000256" key="7">
    <source>
        <dbReference type="ARBA" id="ARBA00022840"/>
    </source>
</evidence>
<evidence type="ECO:0000256" key="3">
    <source>
        <dbReference type="ARBA" id="ARBA00022553"/>
    </source>
</evidence>
<dbReference type="Gene3D" id="3.30.70.270">
    <property type="match status" value="1"/>
</dbReference>
<dbReference type="PANTHER" id="PTHR45138">
    <property type="entry name" value="REGULATORY COMPONENTS OF SENSORY TRANSDUCTION SYSTEM"/>
    <property type="match status" value="1"/>
</dbReference>
<dbReference type="GO" id="GO:0016301">
    <property type="term" value="F:kinase activity"/>
    <property type="evidence" value="ECO:0007669"/>
    <property type="project" value="UniProtKB-KW"/>
</dbReference>
<dbReference type="InterPro" id="IPR043128">
    <property type="entry name" value="Rev_trsase/Diguanyl_cyclase"/>
</dbReference>
<feature type="coiled-coil region" evidence="10">
    <location>
        <begin position="371"/>
        <end position="398"/>
    </location>
</feature>
<keyword evidence="6" id="KW-0418">Kinase</keyword>
<dbReference type="Pfam" id="PF00990">
    <property type="entry name" value="GGDEF"/>
    <property type="match status" value="1"/>
</dbReference>
<comment type="subcellular location">
    <subcellularLocation>
        <location evidence="1">Membrane</location>
    </subcellularLocation>
</comment>
<evidence type="ECO:0000259" key="14">
    <source>
        <dbReference type="PROSITE" id="PS50887"/>
    </source>
</evidence>
<dbReference type="PROSITE" id="PS50887">
    <property type="entry name" value="GGDEF"/>
    <property type="match status" value="1"/>
</dbReference>
<evidence type="ECO:0000256" key="4">
    <source>
        <dbReference type="ARBA" id="ARBA00022679"/>
    </source>
</evidence>
<gene>
    <name evidence="15" type="ORF">OLX77_06895</name>
</gene>
<feature type="domain" description="PAC" evidence="13">
    <location>
        <begin position="473"/>
        <end position="523"/>
    </location>
</feature>
<evidence type="ECO:0000256" key="9">
    <source>
        <dbReference type="ARBA" id="ARBA00034247"/>
    </source>
</evidence>
<reference evidence="15" key="2">
    <citation type="submission" date="2022-10" db="EMBL/GenBank/DDBJ databases">
        <authorList>
            <person name="Aronson H.S."/>
        </authorList>
    </citation>
    <scope>NUCLEOTIDE SEQUENCE</scope>
    <source>
        <strain evidence="15">RS19-109</strain>
    </source>
</reference>
<proteinExistence type="predicted"/>
<dbReference type="InterPro" id="IPR050469">
    <property type="entry name" value="Diguanylate_Cyclase"/>
</dbReference>
<dbReference type="EMBL" id="JAPHEH010000001">
    <property type="protein sequence ID" value="MDG4475885.1"/>
    <property type="molecule type" value="Genomic_DNA"/>
</dbReference>
<keyword evidence="11" id="KW-0812">Transmembrane</keyword>